<reference evidence="2" key="1">
    <citation type="submission" date="2021-01" db="EMBL/GenBank/DDBJ databases">
        <authorList>
            <person name="Corre E."/>
            <person name="Pelletier E."/>
            <person name="Niang G."/>
            <person name="Scheremetjew M."/>
            <person name="Finn R."/>
            <person name="Kale V."/>
            <person name="Holt S."/>
            <person name="Cochrane G."/>
            <person name="Meng A."/>
            <person name="Brown T."/>
            <person name="Cohen L."/>
        </authorList>
    </citation>
    <scope>NUCLEOTIDE SEQUENCE</scope>
    <source>
        <strain evidence="2">BC52</strain>
    </source>
</reference>
<feature type="transmembrane region" description="Helical" evidence="1">
    <location>
        <begin position="122"/>
        <end position="144"/>
    </location>
</feature>
<proteinExistence type="predicted"/>
<protein>
    <submittedName>
        <fullName evidence="2">Uncharacterized protein</fullName>
    </submittedName>
</protein>
<dbReference type="AlphaFoldDB" id="A0A7S2QT40"/>
<accession>A0A7S2QT40</accession>
<keyword evidence="1" id="KW-0472">Membrane</keyword>
<sequence length="313" mass="35920">MPASRRKRSKHALRFRFETAVCVDLSTRQSTLMREFLFEVLQTVRDYFPFVFVILIISEEMGRSLLSYHDYMSASMILIACNTPIWCFYQIMHPLSFVWNEIAFCYLPRKFVAVCARYREDVWILISIIHVIAMSMYLPCFLLYRAAEPLDIFLEFPFDFAGVQTAFDESLSDFSSAANPRILSVLTLADLGTISLTLSSVSIVKAASFIVSKEASDCEGNKDGDTNLHENDQDNIYKKGFPKLTQQDLDFPSDCSSYSTANTWIGYTSILAVCMHCNQSSGYHLIHIFVIKHSRQNPDPRDFNIHIITYTYI</sequence>
<name>A0A7S2QT40_9EUKA</name>
<keyword evidence="1" id="KW-0812">Transmembrane</keyword>
<evidence type="ECO:0000256" key="1">
    <source>
        <dbReference type="SAM" id="Phobius"/>
    </source>
</evidence>
<gene>
    <name evidence="2" type="ORF">NSPH01132_LOCUS998</name>
</gene>
<keyword evidence="1" id="KW-1133">Transmembrane helix</keyword>
<organism evidence="2">
    <name type="scientific">Norrisiella sphaerica</name>
    <dbReference type="NCBI Taxonomy" id="552664"/>
    <lineage>
        <taxon>Eukaryota</taxon>
        <taxon>Sar</taxon>
        <taxon>Rhizaria</taxon>
        <taxon>Cercozoa</taxon>
        <taxon>Chlorarachniophyceae</taxon>
        <taxon>Norrisiella</taxon>
    </lineage>
</organism>
<evidence type="ECO:0000313" key="2">
    <source>
        <dbReference type="EMBL" id="CAD9651230.1"/>
    </source>
</evidence>
<dbReference type="EMBL" id="HBHC01001668">
    <property type="protein sequence ID" value="CAD9651230.1"/>
    <property type="molecule type" value="Transcribed_RNA"/>
</dbReference>